<dbReference type="GO" id="GO:0015833">
    <property type="term" value="P:peptide transport"/>
    <property type="evidence" value="ECO:0007669"/>
    <property type="project" value="InterPro"/>
</dbReference>
<evidence type="ECO:0000256" key="2">
    <source>
        <dbReference type="ARBA" id="ARBA00005417"/>
    </source>
</evidence>
<evidence type="ECO:0000256" key="1">
    <source>
        <dbReference type="ARBA" id="ARBA00004417"/>
    </source>
</evidence>
<dbReference type="SUPFAM" id="SSF52540">
    <property type="entry name" value="P-loop containing nucleoside triphosphate hydrolases"/>
    <property type="match status" value="2"/>
</dbReference>
<dbReference type="PROSITE" id="PS00211">
    <property type="entry name" value="ABC_TRANSPORTER_1"/>
    <property type="match status" value="2"/>
</dbReference>
<dbReference type="NCBIfam" id="NF008453">
    <property type="entry name" value="PRK11308.1"/>
    <property type="match status" value="2"/>
</dbReference>
<dbReference type="NCBIfam" id="NF007739">
    <property type="entry name" value="PRK10419.1"/>
    <property type="match status" value="2"/>
</dbReference>
<keyword evidence="3" id="KW-0813">Transport</keyword>
<sequence>MQETDAKPPLLAIKGLKVEYPGRLKTFVAVEDVALQIRHGEILGLVGESGAGKSTIGSAIMGLLDAPGRIAEGVIELDGERIDNLGSEAMRRLRGKRISMIFQDPLTSLNPLYTIGRQLTETIRTHRSVSADQARRDAIALLEKVGISDAEHRMDQYPHQFSGGMRQRVVIALVLCTDPDLIIADEPTTALDVSVQAQILDLIKRLAAERNAGVLLVTHDMGVIAETATRVAVMYRGRVVETGETQQIIHAPTHAYTKSLIGAVPRADIKLERFPRVDFIEGSGQPAPQFDVRSHWLGQGGSATSPERTVRSTPLVEMNDLGMRFITHRSVFPRRRRYFDAVKDFTLDVKNGEVLGLVGESGSGKSTVARVLAGLYRESAGSINFDGKALGGQDGRREFGRQIQMIFQDPYSSLNPRMRVDAIIAEPIEHYRLAPDRRERDIIVANLLDLVGLGQDAGRKFPHEFSGGQRQRISIARALATRPRFLICDEPTSALDVSIQAQILNLLKDLQEWLGLTMLFISHDLPVVRQMCDRIAVMRHGKLCEVAETEALFSNPQHSYTKELLRLMPRL</sequence>
<dbReference type="CDD" id="cd03257">
    <property type="entry name" value="ABC_NikE_OppD_transporters"/>
    <property type="match status" value="2"/>
</dbReference>
<dbReference type="AlphaFoldDB" id="A0AAJ1BYV2"/>
<dbReference type="GO" id="GO:0055085">
    <property type="term" value="P:transmembrane transport"/>
    <property type="evidence" value="ECO:0007669"/>
    <property type="project" value="UniProtKB-ARBA"/>
</dbReference>
<dbReference type="GO" id="GO:0005524">
    <property type="term" value="F:ATP binding"/>
    <property type="evidence" value="ECO:0007669"/>
    <property type="project" value="UniProtKB-KW"/>
</dbReference>
<dbReference type="Gene3D" id="3.40.50.300">
    <property type="entry name" value="P-loop containing nucleotide triphosphate hydrolases"/>
    <property type="match status" value="2"/>
</dbReference>
<dbReference type="Pfam" id="PF00005">
    <property type="entry name" value="ABC_tran"/>
    <property type="match status" value="2"/>
</dbReference>
<keyword evidence="5 7" id="KW-0067">ATP-binding</keyword>
<dbReference type="GO" id="GO:0005886">
    <property type="term" value="C:plasma membrane"/>
    <property type="evidence" value="ECO:0007669"/>
    <property type="project" value="UniProtKB-SubCell"/>
</dbReference>
<evidence type="ECO:0000256" key="5">
    <source>
        <dbReference type="ARBA" id="ARBA00022840"/>
    </source>
</evidence>
<keyword evidence="4" id="KW-0547">Nucleotide-binding</keyword>
<evidence type="ECO:0000256" key="4">
    <source>
        <dbReference type="ARBA" id="ARBA00022741"/>
    </source>
</evidence>
<comment type="subcellular location">
    <subcellularLocation>
        <location evidence="1">Cell inner membrane</location>
        <topology evidence="1">Peripheral membrane protein</topology>
    </subcellularLocation>
</comment>
<dbReference type="PANTHER" id="PTHR43776">
    <property type="entry name" value="TRANSPORT ATP-BINDING PROTEIN"/>
    <property type="match status" value="1"/>
</dbReference>
<proteinExistence type="inferred from homology"/>
<dbReference type="InterPro" id="IPR027417">
    <property type="entry name" value="P-loop_NTPase"/>
</dbReference>
<dbReference type="SMART" id="SM00382">
    <property type="entry name" value="AAA"/>
    <property type="match status" value="2"/>
</dbReference>
<evidence type="ECO:0000313" key="7">
    <source>
        <dbReference type="EMBL" id="MCO5958751.1"/>
    </source>
</evidence>
<name>A0AAJ1BYV2_9HYPH</name>
<dbReference type="Proteomes" id="UP001155380">
    <property type="component" value="Unassembled WGS sequence"/>
</dbReference>
<comment type="similarity">
    <text evidence="2">Belongs to the ABC transporter superfamily.</text>
</comment>
<feature type="domain" description="ABC transporter" evidence="6">
    <location>
        <begin position="13"/>
        <end position="261"/>
    </location>
</feature>
<reference evidence="7" key="1">
    <citation type="submission" date="2022-06" db="EMBL/GenBank/DDBJ databases">
        <authorList>
            <person name="Sun Q."/>
        </authorList>
    </citation>
    <scope>NUCLEOTIDE SEQUENCE</scope>
    <source>
        <strain evidence="7">S101</strain>
    </source>
</reference>
<dbReference type="EMBL" id="JAMXLX010000006">
    <property type="protein sequence ID" value="MCO5958751.1"/>
    <property type="molecule type" value="Genomic_DNA"/>
</dbReference>
<dbReference type="FunFam" id="3.40.50.300:FF:000016">
    <property type="entry name" value="Oligopeptide ABC transporter ATP-binding component"/>
    <property type="match status" value="2"/>
</dbReference>
<dbReference type="Pfam" id="PF08352">
    <property type="entry name" value="oligo_HPY"/>
    <property type="match status" value="2"/>
</dbReference>
<accession>A0AAJ1BYV2</accession>
<dbReference type="InterPro" id="IPR003593">
    <property type="entry name" value="AAA+_ATPase"/>
</dbReference>
<dbReference type="GO" id="GO:0016887">
    <property type="term" value="F:ATP hydrolysis activity"/>
    <property type="evidence" value="ECO:0007669"/>
    <property type="project" value="InterPro"/>
</dbReference>
<dbReference type="InterPro" id="IPR003439">
    <property type="entry name" value="ABC_transporter-like_ATP-bd"/>
</dbReference>
<dbReference type="PROSITE" id="PS50893">
    <property type="entry name" value="ABC_TRANSPORTER_2"/>
    <property type="match status" value="2"/>
</dbReference>
<feature type="domain" description="ABC transporter" evidence="6">
    <location>
        <begin position="326"/>
        <end position="565"/>
    </location>
</feature>
<organism evidence="7 8">
    <name type="scientific">Ciceribacter sichuanensis</name>
    <dbReference type="NCBI Taxonomy" id="2949647"/>
    <lineage>
        <taxon>Bacteria</taxon>
        <taxon>Pseudomonadati</taxon>
        <taxon>Pseudomonadota</taxon>
        <taxon>Alphaproteobacteria</taxon>
        <taxon>Hyphomicrobiales</taxon>
        <taxon>Rhizobiaceae</taxon>
        <taxon>Ciceribacter</taxon>
    </lineage>
</organism>
<dbReference type="InterPro" id="IPR013563">
    <property type="entry name" value="Oligopep_ABC_C"/>
</dbReference>
<comment type="caution">
    <text evidence="7">The sequence shown here is derived from an EMBL/GenBank/DDBJ whole genome shotgun (WGS) entry which is preliminary data.</text>
</comment>
<dbReference type="InterPro" id="IPR050319">
    <property type="entry name" value="ABC_transp_ATP-bind"/>
</dbReference>
<dbReference type="PANTHER" id="PTHR43776:SF7">
    <property type="entry name" value="D,D-DIPEPTIDE TRANSPORT ATP-BINDING PROTEIN DDPF-RELATED"/>
    <property type="match status" value="1"/>
</dbReference>
<evidence type="ECO:0000256" key="3">
    <source>
        <dbReference type="ARBA" id="ARBA00022448"/>
    </source>
</evidence>
<evidence type="ECO:0000313" key="8">
    <source>
        <dbReference type="Proteomes" id="UP001155380"/>
    </source>
</evidence>
<dbReference type="InterPro" id="IPR017871">
    <property type="entry name" value="ABC_transporter-like_CS"/>
</dbReference>
<protein>
    <submittedName>
        <fullName evidence="7">ABC transporter ATP-binding protein</fullName>
    </submittedName>
</protein>
<evidence type="ECO:0000259" key="6">
    <source>
        <dbReference type="PROSITE" id="PS50893"/>
    </source>
</evidence>
<gene>
    <name evidence="7" type="ORF">NBH21_18390</name>
</gene>
<dbReference type="RefSeq" id="WP_250911754.1">
    <property type="nucleotide sequence ID" value="NZ_JAMXLX010000006.1"/>
</dbReference>